<reference evidence="2" key="1">
    <citation type="submission" date="2025-08" db="UniProtKB">
        <authorList>
            <consortium name="Ensembl"/>
        </authorList>
    </citation>
    <scope>IDENTIFICATION</scope>
</reference>
<reference evidence="2" key="2">
    <citation type="submission" date="2025-09" db="UniProtKB">
        <authorList>
            <consortium name="Ensembl"/>
        </authorList>
    </citation>
    <scope>IDENTIFICATION</scope>
</reference>
<evidence type="ECO:0000256" key="1">
    <source>
        <dbReference type="SAM" id="MobiDB-lite"/>
    </source>
</evidence>
<name>A0A3B4X8P9_SERLL</name>
<dbReference type="PANTHER" id="PTHR33768:SF7">
    <property type="entry name" value="CFAP97 DOMAIN CONTAINING 2"/>
    <property type="match status" value="1"/>
</dbReference>
<evidence type="ECO:0000313" key="2">
    <source>
        <dbReference type="Ensembl" id="ENSSLDP00000012390.1"/>
    </source>
</evidence>
<dbReference type="InterPro" id="IPR038792">
    <property type="entry name" value="CFAP97D1/2"/>
</dbReference>
<dbReference type="PANTHER" id="PTHR33768">
    <property type="entry name" value="MIP11318P"/>
    <property type="match status" value="1"/>
</dbReference>
<dbReference type="Ensembl" id="ENSSLDT00000012841.1">
    <property type="protein sequence ID" value="ENSSLDP00000012390.1"/>
    <property type="gene ID" value="ENSSLDG00000009852.1"/>
</dbReference>
<proteinExistence type="predicted"/>
<accession>A0A3B4X8P9</accession>
<dbReference type="GeneTree" id="ENSGT00940000164099"/>
<keyword evidence="3" id="KW-1185">Reference proteome</keyword>
<feature type="compositionally biased region" description="Basic and acidic residues" evidence="1">
    <location>
        <begin position="132"/>
        <end position="148"/>
    </location>
</feature>
<feature type="region of interest" description="Disordered" evidence="1">
    <location>
        <begin position="126"/>
        <end position="204"/>
    </location>
</feature>
<feature type="compositionally biased region" description="Polar residues" evidence="1">
    <location>
        <begin position="190"/>
        <end position="204"/>
    </location>
</feature>
<dbReference type="Proteomes" id="UP000261360">
    <property type="component" value="Unplaced"/>
</dbReference>
<feature type="compositionally biased region" description="Polar residues" evidence="1">
    <location>
        <begin position="169"/>
        <end position="182"/>
    </location>
</feature>
<sequence>MQHLAYQPLLPSGNKYLQQKWDMASYDLHRRKVRSNIVNILFLFLKIFCLVKLEEEWALKIQRENNMLMEKISLEKRQLELIRITKENQLILFRLSHCRSHYNVKSWHEDWLKTLKLMDSIAHYPRGMSETENEKKKEISEKQERETEIQQDTDTDPVPEPNIPEKSISPDTPENPSETIQIKTDKHSVEQSLASDGSEMSNTP</sequence>
<protein>
    <submittedName>
        <fullName evidence="2">Uncharacterized protein</fullName>
    </submittedName>
</protein>
<dbReference type="AlphaFoldDB" id="A0A3B4X8P9"/>
<evidence type="ECO:0000313" key="3">
    <source>
        <dbReference type="Proteomes" id="UP000261360"/>
    </source>
</evidence>
<organism evidence="2 3">
    <name type="scientific">Seriola lalandi dorsalis</name>
    <dbReference type="NCBI Taxonomy" id="1841481"/>
    <lineage>
        <taxon>Eukaryota</taxon>
        <taxon>Metazoa</taxon>
        <taxon>Chordata</taxon>
        <taxon>Craniata</taxon>
        <taxon>Vertebrata</taxon>
        <taxon>Euteleostomi</taxon>
        <taxon>Actinopterygii</taxon>
        <taxon>Neopterygii</taxon>
        <taxon>Teleostei</taxon>
        <taxon>Neoteleostei</taxon>
        <taxon>Acanthomorphata</taxon>
        <taxon>Carangaria</taxon>
        <taxon>Carangiformes</taxon>
        <taxon>Carangidae</taxon>
        <taxon>Seriola</taxon>
    </lineage>
</organism>